<dbReference type="InterPro" id="IPR001666">
    <property type="entry name" value="PI_transfer"/>
</dbReference>
<accession>A0ABP1S0C2</accession>
<dbReference type="InterPro" id="IPR023393">
    <property type="entry name" value="START-like_dom_sf"/>
</dbReference>
<evidence type="ECO:0000259" key="1">
    <source>
        <dbReference type="Pfam" id="PF02121"/>
    </source>
</evidence>
<reference evidence="2 3" key="1">
    <citation type="submission" date="2024-08" db="EMBL/GenBank/DDBJ databases">
        <authorList>
            <person name="Cucini C."/>
            <person name="Frati F."/>
        </authorList>
    </citation>
    <scope>NUCLEOTIDE SEQUENCE [LARGE SCALE GENOMIC DNA]</scope>
</reference>
<feature type="domain" description="Phosphatidylinositol transfer protein N-terminal" evidence="1">
    <location>
        <begin position="1"/>
        <end position="233"/>
    </location>
</feature>
<dbReference type="PANTHER" id="PTHR10658">
    <property type="entry name" value="PHOSPHATIDYLINOSITOL TRANSFER PROTEIN"/>
    <property type="match status" value="1"/>
</dbReference>
<protein>
    <recommendedName>
        <fullName evidence="1">Phosphatidylinositol transfer protein N-terminal domain-containing protein</fullName>
    </recommendedName>
</protein>
<comment type="caution">
    <text evidence="2">The sequence shown here is derived from an EMBL/GenBank/DDBJ whole genome shotgun (WGS) entry which is preliminary data.</text>
</comment>
<proteinExistence type="predicted"/>
<keyword evidence="3" id="KW-1185">Reference proteome</keyword>
<dbReference type="EMBL" id="CAXLJM020000133">
    <property type="protein sequence ID" value="CAL8139967.1"/>
    <property type="molecule type" value="Genomic_DNA"/>
</dbReference>
<gene>
    <name evidence="2" type="ORF">ODALV1_LOCUS28077</name>
</gene>
<dbReference type="InterPro" id="IPR055261">
    <property type="entry name" value="PI_transfer_N"/>
</dbReference>
<evidence type="ECO:0000313" key="3">
    <source>
        <dbReference type="Proteomes" id="UP001642540"/>
    </source>
</evidence>
<dbReference type="PRINTS" id="PR00391">
    <property type="entry name" value="PITRANSFER"/>
</dbReference>
<dbReference type="SUPFAM" id="SSF55961">
    <property type="entry name" value="Bet v1-like"/>
    <property type="match status" value="1"/>
</dbReference>
<organism evidence="2 3">
    <name type="scientific">Orchesella dallaii</name>
    <dbReference type="NCBI Taxonomy" id="48710"/>
    <lineage>
        <taxon>Eukaryota</taxon>
        <taxon>Metazoa</taxon>
        <taxon>Ecdysozoa</taxon>
        <taxon>Arthropoda</taxon>
        <taxon>Hexapoda</taxon>
        <taxon>Collembola</taxon>
        <taxon>Entomobryomorpha</taxon>
        <taxon>Entomobryoidea</taxon>
        <taxon>Orchesellidae</taxon>
        <taxon>Orchesellinae</taxon>
        <taxon>Orchesella</taxon>
    </lineage>
</organism>
<dbReference type="Gene3D" id="3.30.530.20">
    <property type="match status" value="1"/>
</dbReference>
<sequence length="242" mass="28110">MEEFRIAQQHMIAKKSKEEETKGTMSVLVNESYNSGPGGRGQYTKKVYRVGSHLHTWLSSFLPKAAQTIEEEQWNAYPYTKIMYTCPFLRRFSIEIETRYCADKGEQENVFGLTGSDLRNRVIDIINIVKDDLSGADYLKEEDPKLFVSKTTSRGPLSENWIEEYRTETKGKSELMTSTTPNGNGIMCSYKICRVKFHYWGMQNKVENFIHDIALRKTMLRAHRQIWAWQDEWNVVVAGENP</sequence>
<dbReference type="PANTHER" id="PTHR10658:SF81">
    <property type="entry name" value="PROTEIN RETINAL DEGENERATION B"/>
    <property type="match status" value="1"/>
</dbReference>
<dbReference type="Pfam" id="PF02121">
    <property type="entry name" value="IP_trans"/>
    <property type="match status" value="1"/>
</dbReference>
<dbReference type="Proteomes" id="UP001642540">
    <property type="component" value="Unassembled WGS sequence"/>
</dbReference>
<evidence type="ECO:0000313" key="2">
    <source>
        <dbReference type="EMBL" id="CAL8139967.1"/>
    </source>
</evidence>
<name>A0ABP1S0C2_9HEXA</name>